<dbReference type="Proteomes" id="UP001165652">
    <property type="component" value="Unassembled WGS sequence"/>
</dbReference>
<protein>
    <recommendedName>
        <fullName evidence="1">2-hydroxychromene-2-carboxylate isomerase</fullName>
        <ecNumber evidence="1">5.99.1.4</ecNumber>
    </recommendedName>
</protein>
<organism evidence="3 4">
    <name type="scientific">Rhodoplanes tepidamans</name>
    <name type="common">Rhodoplanes cryptolactis</name>
    <dbReference type="NCBI Taxonomy" id="200616"/>
    <lineage>
        <taxon>Bacteria</taxon>
        <taxon>Pseudomonadati</taxon>
        <taxon>Pseudomonadota</taxon>
        <taxon>Alphaproteobacteria</taxon>
        <taxon>Hyphomicrobiales</taxon>
        <taxon>Nitrobacteraceae</taxon>
        <taxon>Rhodoplanes</taxon>
    </lineage>
</organism>
<dbReference type="SUPFAM" id="SSF52833">
    <property type="entry name" value="Thioredoxin-like"/>
    <property type="match status" value="1"/>
</dbReference>
<dbReference type="PANTHER" id="PTHR42943:SF2">
    <property type="entry name" value="GLUTATHIONE S-TRANSFERASE KAPPA 1"/>
    <property type="match status" value="1"/>
</dbReference>
<dbReference type="InterPro" id="IPR044087">
    <property type="entry name" value="NahD-like"/>
</dbReference>
<feature type="domain" description="DSBA-like thioredoxin" evidence="2">
    <location>
        <begin position="16"/>
        <end position="211"/>
    </location>
</feature>
<dbReference type="InterPro" id="IPR036249">
    <property type="entry name" value="Thioredoxin-like_sf"/>
</dbReference>
<dbReference type="RefSeq" id="WP_272779257.1">
    <property type="nucleotide sequence ID" value="NZ_JAQQLI010000044.1"/>
</dbReference>
<accession>A0ABT5JGF5</accession>
<keyword evidence="1 3" id="KW-0413">Isomerase</keyword>
<proteinExistence type="inferred from homology"/>
<dbReference type="CDD" id="cd03022">
    <property type="entry name" value="DsbA_HCCA_Iso"/>
    <property type="match status" value="1"/>
</dbReference>
<dbReference type="EC" id="5.99.1.4" evidence="1"/>
<dbReference type="InterPro" id="IPR001853">
    <property type="entry name" value="DSBA-like_thioredoxin_dom"/>
</dbReference>
<dbReference type="EMBL" id="JAQQLI010000044">
    <property type="protein sequence ID" value="MDC7788421.1"/>
    <property type="molecule type" value="Genomic_DNA"/>
</dbReference>
<dbReference type="Gene3D" id="3.40.30.10">
    <property type="entry name" value="Glutaredoxin"/>
    <property type="match status" value="1"/>
</dbReference>
<evidence type="ECO:0000259" key="2">
    <source>
        <dbReference type="Pfam" id="PF01323"/>
    </source>
</evidence>
<dbReference type="PANTHER" id="PTHR42943">
    <property type="entry name" value="GLUTATHIONE S-TRANSFERASE KAPPA"/>
    <property type="match status" value="1"/>
</dbReference>
<comment type="caution">
    <text evidence="3">The sequence shown here is derived from an EMBL/GenBank/DDBJ whole genome shotgun (WGS) entry which is preliminary data.</text>
</comment>
<dbReference type="PIRSF" id="PIRSF006386">
    <property type="entry name" value="HCCAis_GSTk"/>
    <property type="match status" value="1"/>
</dbReference>
<dbReference type="InterPro" id="IPR051924">
    <property type="entry name" value="GST_Kappa/NadH"/>
</dbReference>
<comment type="similarity">
    <text evidence="1">Belongs to the GST superfamily. NadH family.</text>
</comment>
<reference evidence="3" key="1">
    <citation type="journal article" date="2023" name="Microbiol Resour">
        <title>Genome Sequences of Rhodoplanes serenus and Two Thermotolerant Strains, Rhodoplanes tepidamans and 'Rhodoplanes cryptolactis,' Further Refine the Genus.</title>
        <authorList>
            <person name="Rayyan A.A."/>
            <person name="Kyndt J.A."/>
        </authorList>
    </citation>
    <scope>NUCLEOTIDE SEQUENCE</scope>
    <source>
        <strain evidence="3">DSM 9987</strain>
    </source>
</reference>
<evidence type="ECO:0000313" key="3">
    <source>
        <dbReference type="EMBL" id="MDC7788421.1"/>
    </source>
</evidence>
<keyword evidence="4" id="KW-1185">Reference proteome</keyword>
<name>A0ABT5JGF5_RHOTP</name>
<comment type="catalytic activity">
    <reaction evidence="1">
        <text>2-hydroxychromene-2-carboxylate = (3E)-4-(2-hydroxyphenyl)-2-oxobut-3-enoate</text>
        <dbReference type="Rhea" id="RHEA:27401"/>
        <dbReference type="ChEBI" id="CHEBI:59350"/>
        <dbReference type="ChEBI" id="CHEBI:59353"/>
        <dbReference type="EC" id="5.99.1.4"/>
    </reaction>
</comment>
<sequence>MTEAGIGAGDDRRPALDVWFEFASTYSYPALVRIGPLARAAAVRLRFRPFLLGPIFKRQGWDTSPFVIYPAKGRYMWRDLERICVDLGLPLRRPPVFPASSVLAARVALVGLDVAAGAAGEGAGWGEAFCVAVFRACLGEGRAIDDPAVIADLLSGLGVPPEPVLAQAATPAAKARLREETEEAERIGVFGAPSFVTADGELFWGNDRLEQALAWATRRA</sequence>
<gene>
    <name evidence="3" type="ORF">PQJ73_22250</name>
</gene>
<dbReference type="InterPro" id="IPR014440">
    <property type="entry name" value="HCCAis_GSTk"/>
</dbReference>
<reference evidence="3" key="2">
    <citation type="submission" date="2023-02" db="EMBL/GenBank/DDBJ databases">
        <authorList>
            <person name="Rayyan A."/>
            <person name="Meyer T."/>
            <person name="Kyndt J.A."/>
        </authorList>
    </citation>
    <scope>NUCLEOTIDE SEQUENCE</scope>
    <source>
        <strain evidence="3">DSM 9987</strain>
    </source>
</reference>
<evidence type="ECO:0000256" key="1">
    <source>
        <dbReference type="PIRNR" id="PIRNR006386"/>
    </source>
</evidence>
<dbReference type="GO" id="GO:0016853">
    <property type="term" value="F:isomerase activity"/>
    <property type="evidence" value="ECO:0007669"/>
    <property type="project" value="UniProtKB-KW"/>
</dbReference>
<evidence type="ECO:0000313" key="4">
    <source>
        <dbReference type="Proteomes" id="UP001165652"/>
    </source>
</evidence>
<dbReference type="Pfam" id="PF01323">
    <property type="entry name" value="DSBA"/>
    <property type="match status" value="1"/>
</dbReference>